<feature type="compositionally biased region" description="Basic and acidic residues" evidence="3">
    <location>
        <begin position="57"/>
        <end position="68"/>
    </location>
</feature>
<dbReference type="PANTHER" id="PTHR43142:SF1">
    <property type="entry name" value="CARBOXYLIC ESTER HYDROLASE"/>
    <property type="match status" value="1"/>
</dbReference>
<evidence type="ECO:0000256" key="3">
    <source>
        <dbReference type="SAM" id="MobiDB-lite"/>
    </source>
</evidence>
<dbReference type="GO" id="GO:0016787">
    <property type="term" value="F:hydrolase activity"/>
    <property type="evidence" value="ECO:0007669"/>
    <property type="project" value="UniProtKB-KW"/>
</dbReference>
<dbReference type="InterPro" id="IPR002018">
    <property type="entry name" value="CarbesteraseB"/>
</dbReference>
<protein>
    <submittedName>
        <fullName evidence="5">Acetylcholinesterase</fullName>
    </submittedName>
</protein>
<gene>
    <name evidence="5" type="ORF">BO80DRAFT_450307</name>
</gene>
<dbReference type="EMBL" id="KZ824496">
    <property type="protein sequence ID" value="RAK95303.1"/>
    <property type="molecule type" value="Genomic_DNA"/>
</dbReference>
<dbReference type="Proteomes" id="UP000249402">
    <property type="component" value="Unassembled WGS sequence"/>
</dbReference>
<dbReference type="GeneID" id="37226669"/>
<reference evidence="5 6" key="1">
    <citation type="submission" date="2018-02" db="EMBL/GenBank/DDBJ databases">
        <title>The genomes of Aspergillus section Nigri reveals drivers in fungal speciation.</title>
        <authorList>
            <consortium name="DOE Joint Genome Institute"/>
            <person name="Vesth T.C."/>
            <person name="Nybo J."/>
            <person name="Theobald S."/>
            <person name="Brandl J."/>
            <person name="Frisvad J.C."/>
            <person name="Nielsen K.F."/>
            <person name="Lyhne E.K."/>
            <person name="Kogle M.E."/>
            <person name="Kuo A."/>
            <person name="Riley R."/>
            <person name="Clum A."/>
            <person name="Nolan M."/>
            <person name="Lipzen A."/>
            <person name="Salamov A."/>
            <person name="Henrissat B."/>
            <person name="Wiebenga A."/>
            <person name="De vries R.P."/>
            <person name="Grigoriev I.V."/>
            <person name="Mortensen U.H."/>
            <person name="Andersen M.R."/>
            <person name="Baker S.E."/>
        </authorList>
    </citation>
    <scope>NUCLEOTIDE SEQUENCE [LARGE SCALE GENOMIC DNA]</scope>
    <source>
        <strain evidence="5 6">CBS 121593</strain>
    </source>
</reference>
<dbReference type="OrthoDB" id="6846267at2759"/>
<evidence type="ECO:0000313" key="5">
    <source>
        <dbReference type="EMBL" id="RAK95303.1"/>
    </source>
</evidence>
<keyword evidence="2" id="KW-0378">Hydrolase</keyword>
<dbReference type="RefSeq" id="XP_025569631.1">
    <property type="nucleotide sequence ID" value="XM_025721804.1"/>
</dbReference>
<feature type="domain" description="Carboxylesterase type B" evidence="4">
    <location>
        <begin position="18"/>
        <end position="509"/>
    </location>
</feature>
<evidence type="ECO:0000313" key="6">
    <source>
        <dbReference type="Proteomes" id="UP000249402"/>
    </source>
</evidence>
<proteinExistence type="inferred from homology"/>
<evidence type="ECO:0000256" key="2">
    <source>
        <dbReference type="ARBA" id="ARBA00022801"/>
    </source>
</evidence>
<dbReference type="AlphaFoldDB" id="A0A395GMR2"/>
<accession>A0A395GMR2</accession>
<sequence length="550" mass="60818">MSFQTPVAKCTAEIPTLGQLWGLQFANGVQQYCGIPYADLPKRWTRSTLKTAWENSKHDGTKLGKDCPRPYSDGDDTDDLVPVPPPSHFPDPPETDELSALVMNIVIPFVPTSNGPKVPVMVYVHGGSLLYGGANLPIFDAVNLVSQSIEMGMPIICVNFNYRVGLGGFLASEAIRCELQEDGFQGCGNFGFTDQQLAFEWVQRHIKALGGDPGNVTAVGESAGGISISNQLAAAHPPTFRRAVAMSGLSVSIPPWDMNQHEALFQAVCRYFQIDASRPDVLDRLRHIPQQDLANATPAIQGVLSGTGNPCLDGWFYKADPCEIQAAPAWLEALMLGDTYHEGIIFHMNLLDDDYLSIRRTLLDSIHDESETDRILTEYGINSSLPHGMLLERVEHMCGDAVFKIPNYATALENSTLQDNGGLFLYHFDQRSRLKNALEGTAYHAHELLYLFKNMTNEMSDEENKMAEDFAGAWIKLCNGATPWTASKGKWKVWGPNSAQAVKDEEEDEESRFYQRMQRIRAMGGGGTWKRWLAGVDALVNKRMNLGKAV</sequence>
<name>A0A395GMR2_9EURO</name>
<evidence type="ECO:0000256" key="1">
    <source>
        <dbReference type="ARBA" id="ARBA00005964"/>
    </source>
</evidence>
<dbReference type="InterPro" id="IPR029058">
    <property type="entry name" value="AB_hydrolase_fold"/>
</dbReference>
<evidence type="ECO:0000259" key="4">
    <source>
        <dbReference type="Pfam" id="PF00135"/>
    </source>
</evidence>
<feature type="region of interest" description="Disordered" evidence="3">
    <location>
        <begin position="57"/>
        <end position="78"/>
    </location>
</feature>
<dbReference type="SUPFAM" id="SSF53474">
    <property type="entry name" value="alpha/beta-Hydrolases"/>
    <property type="match status" value="1"/>
</dbReference>
<dbReference type="Pfam" id="PF00135">
    <property type="entry name" value="COesterase"/>
    <property type="match status" value="1"/>
</dbReference>
<dbReference type="VEuPathDB" id="FungiDB:BO80DRAFT_450307"/>
<dbReference type="PANTHER" id="PTHR43142">
    <property type="entry name" value="CARBOXYLIC ESTER HYDROLASE"/>
    <property type="match status" value="1"/>
</dbReference>
<dbReference type="Gene3D" id="3.40.50.1820">
    <property type="entry name" value="alpha/beta hydrolase"/>
    <property type="match status" value="1"/>
</dbReference>
<comment type="similarity">
    <text evidence="1">Belongs to the type-B carboxylesterase/lipase family.</text>
</comment>
<keyword evidence="6" id="KW-1185">Reference proteome</keyword>
<dbReference type="STRING" id="1448316.A0A395GMR2"/>
<organism evidence="5 6">
    <name type="scientific">Aspergillus ibericus CBS 121593</name>
    <dbReference type="NCBI Taxonomy" id="1448316"/>
    <lineage>
        <taxon>Eukaryota</taxon>
        <taxon>Fungi</taxon>
        <taxon>Dikarya</taxon>
        <taxon>Ascomycota</taxon>
        <taxon>Pezizomycotina</taxon>
        <taxon>Eurotiomycetes</taxon>
        <taxon>Eurotiomycetidae</taxon>
        <taxon>Eurotiales</taxon>
        <taxon>Aspergillaceae</taxon>
        <taxon>Aspergillus</taxon>
        <taxon>Aspergillus subgen. Circumdati</taxon>
    </lineage>
</organism>